<reference evidence="1" key="1">
    <citation type="submission" date="2012-03" db="EMBL/GenBank/DDBJ databases">
        <title>Functional metagenomics reveals considerable lignocellulase gene clusters in the gut microbiome of a wood-feeding higher termite.</title>
        <authorList>
            <person name="Liu N."/>
        </authorList>
    </citation>
    <scope>NUCLEOTIDE SEQUENCE</scope>
</reference>
<dbReference type="EMBL" id="JQ844208">
    <property type="protein sequence ID" value="AGS52770.1"/>
    <property type="molecule type" value="Genomic_DNA"/>
</dbReference>
<sequence>MFCVQASTCAKSGIEKIPAKHKKANFFTKTSKRNYSNI</sequence>
<dbReference type="AlphaFoldDB" id="A0A806KIS5"/>
<accession>A0A806KIS5</accession>
<organism evidence="1">
    <name type="scientific">uncultured bacterium contig00132</name>
    <dbReference type="NCBI Taxonomy" id="1181581"/>
    <lineage>
        <taxon>Bacteria</taxon>
        <taxon>environmental samples</taxon>
    </lineage>
</organism>
<name>A0A806KIS5_9BACT</name>
<evidence type="ECO:0000313" key="1">
    <source>
        <dbReference type="EMBL" id="AGS52770.1"/>
    </source>
</evidence>
<protein>
    <submittedName>
        <fullName evidence="1">Uncharacterized protein</fullName>
    </submittedName>
</protein>
<proteinExistence type="predicted"/>